<sequence length="1746" mass="194674">MIPCLRVRQPPSNESHRSVAFTSILDRHGPKAGLACVGLIGQERSAIDVSLEGSAYKWIVALAAGNARTERWEDQTVQVAEMDDELAYYREVRGLKTLFLKQIVAVNPKRQTERKLRMRVQGMEEDISEWYGETYHDVMDMCRIVKPDMVEEVLIDHLFRGLSPALYNRLYVLGNKSCEECLEETRLHADAVKTAYEKEGHIARSCQKENKAMVAKPKNSEGEEPKAACAVIVGDQTTEITNCNRQPTEEIWISGRPVNALVDTGEKISVILPSLAKFIMGRNLLKLFGELKIFLSDPPIVEISAIHMEASSGIEAVRKVTAMVWVTNSGLSVGHALINCSKTDTVVHVMNVDHADHLIVEGTSNGLMVRIDQTSNLSLEDGEGRNAAREVSGRRLNEVTMKDVYPLPRREDALSKFEGAALFSDVDLQSGYWQVPVAEADKPKTAFVTPDGLYQFRWMPFGLCSALSTFQPLMDMVLAGLNVGYVVTDTSHDGALPSTGERPCGKTEQDASNMLAMHVDESHEHWDEFLGFVIFAYNTARQESTNHTPFMMVYGREAIPVNLLEATGPSQMKLVGMEDLMKVMMELREGLKDQLAMWKKTLVVQVSQMKKFVVESDEDSDSDEEDEKPEHADLDIARADNGSEEDRAKTEAGMACAETDTGETPVADTGVTPDTSTAAAPVKSPARKEKGRMRYRPLKPIAEMDEGLQDGKDSAIPAAAESPAGHLTRKKWAPGWMKNMMFFTVVCVVGQMVQANEMRRKYVATEGAVFHPEGTLALGDSEWVVIYDVPTKRAEQIIKLITAWEDDMASRRADHESEISALMAAAGQMRREQAQLRKVFNDSWTHLARELLLLQKIMRSVEKANRVLDLTADALHGWQTGLADASIGRLSPPLCPPNVLAKALNSVRQALPQGWELTPAYEEKMAGNRTRRPGGACERQHLQCVSYAGSHQQRGVGIPFIRGIGFILWGITRSAAVRRVQREQCPEMRSLHGQSVPTFKADCPKRKDEELHGSGLSAGAGRNPEELSPRKGKCPAYGKSCAKRGLNINFAKVCEQSSYQQSQRRTSKRSDRPHWKLNNQQQLNHQNKNCSSLQTDTEVILGKVIILSISVPDLEDSWFIFLHVEEVPVKFKVDTGVQCPRVTAYNRQPIKVLGKQRLNVVYNGHQLQMPCVIADEVDVRILGLPSCKQLNVVWLVNSVEFPRELKRTSTSLSNASIDVLLKQGAVPVVRPAQRIPCKIRSSVLAKLSEMEDLKLIEKAVKCQHFQVPSAQEIFSGIGRAQYFSTLDATSGFLQKSTSMTFFCGGGGETLEEHNSRLESLFERCAAVNLKLNMDKCKFLQPEFKYIGHVIGNKVSKPDPEKVVVITIKAAVSSLPVLRLCNSALPVVLSVDASPIGVSAVLMQLGQPLEFASRTLTDTQQRYAQIEKEFLAVQFGIQHFHQYVYGQTLLIELDHKPLFSILQKHIVSCSPSIQRMRLLMQIYYFEIVYKPGKDLYVVDALSRAPEKRQYVEDSAQLSDECGITDGGPYVSRQVCIRNGSRFNFGHGQAIGSKRLARTHEKLKSCGQTLLESSLRFEKIKFFKKCIEGVVKSVCPEPNSNLVITNCKRLFSRNRQAINVNTAALRQLPTAPDAKSHNSDCPRPFPYSRVTRASRVFVDDWISGVADPATPRPVTLNSPVEQPESVKNADTFDDFMEAFHGLESVSHRQIPYRVRHSSRRSQSAETRGVFQSQESPARSHLVCSRDAR</sequence>
<keyword evidence="1" id="KW-0645">Protease</keyword>
<feature type="compositionally biased region" description="Basic and acidic residues" evidence="8">
    <location>
        <begin position="628"/>
        <end position="638"/>
    </location>
</feature>
<dbReference type="PANTHER" id="PTHR37984:SF9">
    <property type="entry name" value="INTEGRASE CATALYTIC DOMAIN-CONTAINING PROTEIN"/>
    <property type="match status" value="1"/>
</dbReference>
<keyword evidence="12" id="KW-1185">Reference proteome</keyword>
<evidence type="ECO:0000256" key="1">
    <source>
        <dbReference type="ARBA" id="ARBA00022670"/>
    </source>
</evidence>
<dbReference type="GO" id="GO:0004519">
    <property type="term" value="F:endonuclease activity"/>
    <property type="evidence" value="ECO:0007669"/>
    <property type="project" value="UniProtKB-KW"/>
</dbReference>
<dbReference type="FunFam" id="3.10.10.10:FF:000007">
    <property type="entry name" value="Retrovirus-related Pol polyprotein from transposon 17.6-like Protein"/>
    <property type="match status" value="1"/>
</dbReference>
<dbReference type="SUPFAM" id="SSF56672">
    <property type="entry name" value="DNA/RNA polymerases"/>
    <property type="match status" value="2"/>
</dbReference>
<feature type="domain" description="Reverse transcriptase/retrotransposon-derived protein RNase H-like" evidence="10">
    <location>
        <begin position="1364"/>
        <end position="1448"/>
    </location>
</feature>
<evidence type="ECO:0000256" key="6">
    <source>
        <dbReference type="ARBA" id="ARBA00022801"/>
    </source>
</evidence>
<dbReference type="Gene3D" id="3.30.420.10">
    <property type="entry name" value="Ribonuclease H-like superfamily/Ribonuclease H"/>
    <property type="match status" value="1"/>
</dbReference>
<dbReference type="Pfam" id="PF17919">
    <property type="entry name" value="RT_RNaseH_2"/>
    <property type="match status" value="1"/>
</dbReference>
<dbReference type="CDD" id="cd01647">
    <property type="entry name" value="RT_LTR"/>
    <property type="match status" value="1"/>
</dbReference>
<dbReference type="OrthoDB" id="6496015at2759"/>
<keyword evidence="6" id="KW-0378">Hydrolase</keyword>
<evidence type="ECO:0000256" key="2">
    <source>
        <dbReference type="ARBA" id="ARBA00022679"/>
    </source>
</evidence>
<dbReference type="InterPro" id="IPR000477">
    <property type="entry name" value="RT_dom"/>
</dbReference>
<keyword evidence="5" id="KW-0255">Endonuclease</keyword>
<dbReference type="InterPro" id="IPR041577">
    <property type="entry name" value="RT_RNaseH_2"/>
</dbReference>
<evidence type="ECO:0000256" key="4">
    <source>
        <dbReference type="ARBA" id="ARBA00022722"/>
    </source>
</evidence>
<dbReference type="InterPro" id="IPR036397">
    <property type="entry name" value="RNaseH_sf"/>
</dbReference>
<feature type="region of interest" description="Disordered" evidence="8">
    <location>
        <begin position="1005"/>
        <end position="1031"/>
    </location>
</feature>
<dbReference type="GO" id="GO:0003964">
    <property type="term" value="F:RNA-directed DNA polymerase activity"/>
    <property type="evidence" value="ECO:0007669"/>
    <property type="project" value="UniProtKB-KW"/>
</dbReference>
<name>A0A164T7L2_9CRUS</name>
<evidence type="ECO:0000259" key="10">
    <source>
        <dbReference type="Pfam" id="PF17919"/>
    </source>
</evidence>
<dbReference type="EMBL" id="LRGB01001867">
    <property type="protein sequence ID" value="KZS10247.1"/>
    <property type="molecule type" value="Genomic_DNA"/>
</dbReference>
<protein>
    <submittedName>
        <fullName evidence="11">Uncharacterized protein</fullName>
    </submittedName>
</protein>
<keyword evidence="3" id="KW-0548">Nucleotidyltransferase</keyword>
<dbReference type="InterPro" id="IPR043128">
    <property type="entry name" value="Rev_trsase/Diguanyl_cyclase"/>
</dbReference>
<feature type="compositionally biased region" description="Acidic residues" evidence="8">
    <location>
        <begin position="615"/>
        <end position="627"/>
    </location>
</feature>
<dbReference type="Pfam" id="PF00078">
    <property type="entry name" value="RVT_1"/>
    <property type="match status" value="1"/>
</dbReference>
<accession>A0A164T7L2</accession>
<feature type="region of interest" description="Disordered" evidence="8">
    <location>
        <begin position="1709"/>
        <end position="1746"/>
    </location>
</feature>
<dbReference type="InterPro" id="IPR043502">
    <property type="entry name" value="DNA/RNA_pol_sf"/>
</dbReference>
<reference evidence="11 12" key="1">
    <citation type="submission" date="2016-03" db="EMBL/GenBank/DDBJ databases">
        <title>EvidentialGene: Evidence-directed Construction of Genes on Genomes.</title>
        <authorList>
            <person name="Gilbert D.G."/>
            <person name="Choi J.-H."/>
            <person name="Mockaitis K."/>
            <person name="Colbourne J."/>
            <person name="Pfrender M."/>
        </authorList>
    </citation>
    <scope>NUCLEOTIDE SEQUENCE [LARGE SCALE GENOMIC DNA]</scope>
    <source>
        <strain evidence="11 12">Xinb3</strain>
        <tissue evidence="11">Complete organism</tissue>
    </source>
</reference>
<dbReference type="Gene3D" id="3.10.10.10">
    <property type="entry name" value="HIV Type 1 Reverse Transcriptase, subunit A, domain 1"/>
    <property type="match status" value="1"/>
</dbReference>
<dbReference type="CDD" id="cd09274">
    <property type="entry name" value="RNase_HI_RT_Ty3"/>
    <property type="match status" value="1"/>
</dbReference>
<evidence type="ECO:0000313" key="11">
    <source>
        <dbReference type="EMBL" id="KZS10247.1"/>
    </source>
</evidence>
<dbReference type="PANTHER" id="PTHR37984">
    <property type="entry name" value="PROTEIN CBG26694"/>
    <property type="match status" value="1"/>
</dbReference>
<keyword evidence="4" id="KW-0540">Nuclease</keyword>
<keyword evidence="2" id="KW-0808">Transferase</keyword>
<evidence type="ECO:0000313" key="12">
    <source>
        <dbReference type="Proteomes" id="UP000076858"/>
    </source>
</evidence>
<comment type="caution">
    <text evidence="11">The sequence shown here is derived from an EMBL/GenBank/DDBJ whole genome shotgun (WGS) entry which is preliminary data.</text>
</comment>
<evidence type="ECO:0000256" key="7">
    <source>
        <dbReference type="ARBA" id="ARBA00022918"/>
    </source>
</evidence>
<dbReference type="Gene3D" id="3.30.70.270">
    <property type="match status" value="2"/>
</dbReference>
<proteinExistence type="predicted"/>
<dbReference type="GO" id="GO:0006508">
    <property type="term" value="P:proteolysis"/>
    <property type="evidence" value="ECO:0007669"/>
    <property type="project" value="UniProtKB-KW"/>
</dbReference>
<feature type="domain" description="Reverse transcriptase" evidence="9">
    <location>
        <begin position="391"/>
        <end position="482"/>
    </location>
</feature>
<gene>
    <name evidence="11" type="ORF">APZ42_025351</name>
</gene>
<keyword evidence="7" id="KW-0695">RNA-directed DNA polymerase</keyword>
<feature type="compositionally biased region" description="Polar residues" evidence="8">
    <location>
        <begin position="1718"/>
        <end position="1734"/>
    </location>
</feature>
<dbReference type="FunFam" id="3.10.20.370:FF:000001">
    <property type="entry name" value="Retrovirus-related Pol polyprotein from transposon 17.6-like protein"/>
    <property type="match status" value="1"/>
</dbReference>
<dbReference type="GO" id="GO:0003676">
    <property type="term" value="F:nucleic acid binding"/>
    <property type="evidence" value="ECO:0007669"/>
    <property type="project" value="InterPro"/>
</dbReference>
<evidence type="ECO:0000259" key="9">
    <source>
        <dbReference type="Pfam" id="PF00078"/>
    </source>
</evidence>
<evidence type="ECO:0000256" key="5">
    <source>
        <dbReference type="ARBA" id="ARBA00022759"/>
    </source>
</evidence>
<feature type="region of interest" description="Disordered" evidence="8">
    <location>
        <begin position="614"/>
        <end position="691"/>
    </location>
</feature>
<dbReference type="InterPro" id="IPR050951">
    <property type="entry name" value="Retrovirus_Pol_polyprotein"/>
</dbReference>
<dbReference type="GO" id="GO:0008233">
    <property type="term" value="F:peptidase activity"/>
    <property type="evidence" value="ECO:0007669"/>
    <property type="project" value="UniProtKB-KW"/>
</dbReference>
<organism evidence="11 12">
    <name type="scientific">Daphnia magna</name>
    <dbReference type="NCBI Taxonomy" id="35525"/>
    <lineage>
        <taxon>Eukaryota</taxon>
        <taxon>Metazoa</taxon>
        <taxon>Ecdysozoa</taxon>
        <taxon>Arthropoda</taxon>
        <taxon>Crustacea</taxon>
        <taxon>Branchiopoda</taxon>
        <taxon>Diplostraca</taxon>
        <taxon>Cladocera</taxon>
        <taxon>Anomopoda</taxon>
        <taxon>Daphniidae</taxon>
        <taxon>Daphnia</taxon>
    </lineage>
</organism>
<evidence type="ECO:0000256" key="3">
    <source>
        <dbReference type="ARBA" id="ARBA00022695"/>
    </source>
</evidence>
<dbReference type="Proteomes" id="UP000076858">
    <property type="component" value="Unassembled WGS sequence"/>
</dbReference>
<evidence type="ECO:0000256" key="8">
    <source>
        <dbReference type="SAM" id="MobiDB-lite"/>
    </source>
</evidence>